<organism evidence="2 3">
    <name type="scientific">Alistipes intestinihominis</name>
    <dbReference type="NCBI Taxonomy" id="3133172"/>
    <lineage>
        <taxon>Bacteria</taxon>
        <taxon>Pseudomonadati</taxon>
        <taxon>Bacteroidota</taxon>
        <taxon>Bacteroidia</taxon>
        <taxon>Bacteroidales</taxon>
        <taxon>Rikenellaceae</taxon>
        <taxon>Alistipes</taxon>
    </lineage>
</organism>
<evidence type="ECO:0000256" key="1">
    <source>
        <dbReference type="SAM" id="SignalP"/>
    </source>
</evidence>
<dbReference type="EMBL" id="JBBMFL010000023">
    <property type="protein sequence ID" value="MEQ2546171.1"/>
    <property type="molecule type" value="Genomic_DNA"/>
</dbReference>
<gene>
    <name evidence="2" type="ORF">WMO46_14585</name>
</gene>
<keyword evidence="3" id="KW-1185">Reference proteome</keyword>
<proteinExistence type="predicted"/>
<accession>A0ABV1H0G7</accession>
<feature type="signal peptide" evidence="1">
    <location>
        <begin position="1"/>
        <end position="22"/>
    </location>
</feature>
<evidence type="ECO:0000313" key="3">
    <source>
        <dbReference type="Proteomes" id="UP001460202"/>
    </source>
</evidence>
<dbReference type="Proteomes" id="UP001460202">
    <property type="component" value="Unassembled WGS sequence"/>
</dbReference>
<keyword evidence="1" id="KW-0732">Signal</keyword>
<protein>
    <submittedName>
        <fullName evidence="2">Uncharacterized protein</fullName>
    </submittedName>
</protein>
<feature type="chain" id="PRO_5047143327" evidence="1">
    <location>
        <begin position="23"/>
        <end position="281"/>
    </location>
</feature>
<name>A0ABV1H0G7_9BACT</name>
<evidence type="ECO:0000313" key="2">
    <source>
        <dbReference type="EMBL" id="MEQ2546171.1"/>
    </source>
</evidence>
<comment type="caution">
    <text evidence="2">The sequence shown here is derived from an EMBL/GenBank/DDBJ whole genome shotgun (WGS) entry which is preliminary data.</text>
</comment>
<dbReference type="RefSeq" id="WP_349094580.1">
    <property type="nucleotide sequence ID" value="NZ_JBBMFL010000023.1"/>
</dbReference>
<reference evidence="2 3" key="1">
    <citation type="submission" date="2024-03" db="EMBL/GenBank/DDBJ databases">
        <title>Human intestinal bacterial collection.</title>
        <authorList>
            <person name="Pauvert C."/>
            <person name="Hitch T.C.A."/>
            <person name="Clavel T."/>
        </authorList>
    </citation>
    <scope>NUCLEOTIDE SEQUENCE [LARGE SCALE GENOMIC DNA]</scope>
    <source>
        <strain evidence="2 3">CLA-KB-H122</strain>
    </source>
</reference>
<sequence length="281" mass="31678">MKRVLALFLAAVSFLLPAGASATGQTAERLIVGCDTMSLYALPLMKADSTVLVRLEKRLKEIDAPWSTACWRAYIGVWRLDKGRLWLERVETTKGDPVFTGAELFPKSAEGSRARADWFSGEIRYGTGALVYYQHDGFKRNLEREWVAEIFEGRVGRGTKAYRNRLYKCGVEMMDNVVRVAAAFDSLYVGTLPDQLALSVVFAPDSTGRVAQIDRARLLMPGGEKIEDAADPRLQAAVQAFRSATRWDAYWIEGMWKKQSCILTLRRNGKVCTLPFRRRRP</sequence>